<evidence type="ECO:0000313" key="1">
    <source>
        <dbReference type="EMBL" id="KAH7565800.1"/>
    </source>
</evidence>
<sequence length="137" mass="14041">MLAAVAAAQNLALFGQQQHPQAVMNPAVYGGLFAAANPGLINPVVAGALNQGVVPTGHVGAMGGLGGANSSMLGPYGAGQPPVYHNASVRNQGTPGSFPGYTSYMCFGFWCLCNVCWFNALYSKILTWSIGNAIVPP</sequence>
<accession>A0ABQ8HN67</accession>
<reference evidence="1 2" key="1">
    <citation type="submission" date="2021-02" db="EMBL/GenBank/DDBJ databases">
        <title>Plant Genome Project.</title>
        <authorList>
            <person name="Zhang R.-G."/>
        </authorList>
    </citation>
    <scope>NUCLEOTIDE SEQUENCE [LARGE SCALE GENOMIC DNA]</scope>
    <source>
        <tissue evidence="1">Leaves</tissue>
    </source>
</reference>
<organism evidence="1 2">
    <name type="scientific">Xanthoceras sorbifolium</name>
    <dbReference type="NCBI Taxonomy" id="99658"/>
    <lineage>
        <taxon>Eukaryota</taxon>
        <taxon>Viridiplantae</taxon>
        <taxon>Streptophyta</taxon>
        <taxon>Embryophyta</taxon>
        <taxon>Tracheophyta</taxon>
        <taxon>Spermatophyta</taxon>
        <taxon>Magnoliopsida</taxon>
        <taxon>eudicotyledons</taxon>
        <taxon>Gunneridae</taxon>
        <taxon>Pentapetalae</taxon>
        <taxon>rosids</taxon>
        <taxon>malvids</taxon>
        <taxon>Sapindales</taxon>
        <taxon>Sapindaceae</taxon>
        <taxon>Xanthoceroideae</taxon>
        <taxon>Xanthoceras</taxon>
    </lineage>
</organism>
<dbReference type="Proteomes" id="UP000827721">
    <property type="component" value="Unassembled WGS sequence"/>
</dbReference>
<proteinExistence type="predicted"/>
<evidence type="ECO:0000313" key="2">
    <source>
        <dbReference type="Proteomes" id="UP000827721"/>
    </source>
</evidence>
<dbReference type="EMBL" id="JAFEMO010000008">
    <property type="protein sequence ID" value="KAH7565800.1"/>
    <property type="molecule type" value="Genomic_DNA"/>
</dbReference>
<gene>
    <name evidence="1" type="ORF">JRO89_XS08G0018600</name>
</gene>
<protein>
    <submittedName>
        <fullName evidence="1">Uncharacterized protein</fullName>
    </submittedName>
</protein>
<comment type="caution">
    <text evidence="1">The sequence shown here is derived from an EMBL/GenBank/DDBJ whole genome shotgun (WGS) entry which is preliminary data.</text>
</comment>
<name>A0ABQ8HN67_9ROSI</name>
<keyword evidence="2" id="KW-1185">Reference proteome</keyword>